<keyword evidence="1" id="KW-0732">Signal</keyword>
<keyword evidence="3" id="KW-1185">Reference proteome</keyword>
<dbReference type="EMBL" id="ARYL01000004">
    <property type="protein sequence ID" value="KDA03644.1"/>
    <property type="molecule type" value="Genomic_DNA"/>
</dbReference>
<dbReference type="eggNOG" id="COG1416">
    <property type="taxonomic scope" value="Bacteria"/>
</dbReference>
<dbReference type="InterPro" id="IPR003787">
    <property type="entry name" value="Sulphur_relay_DsrE/F-like"/>
</dbReference>
<accession>A0A059GA82</accession>
<evidence type="ECO:0000313" key="2">
    <source>
        <dbReference type="EMBL" id="KDA03644.1"/>
    </source>
</evidence>
<dbReference type="RefSeq" id="WP_035536051.1">
    <property type="nucleotide sequence ID" value="NZ_ARYL01000004.1"/>
</dbReference>
<reference evidence="2 3" key="1">
    <citation type="journal article" date="2014" name="Antonie Van Leeuwenhoek">
        <title>Hyphomonas beringensis sp. nov. and Hyphomonas chukchiensis sp. nov., isolated from surface seawater of the Bering Sea and Chukchi Sea.</title>
        <authorList>
            <person name="Li C."/>
            <person name="Lai Q."/>
            <person name="Li G."/>
            <person name="Dong C."/>
            <person name="Wang J."/>
            <person name="Liao Y."/>
            <person name="Shao Z."/>
        </authorList>
    </citation>
    <scope>NUCLEOTIDE SEQUENCE [LARGE SCALE GENOMIC DNA]</scope>
    <source>
        <strain evidence="2 3">SCH89</strain>
    </source>
</reference>
<proteinExistence type="predicted"/>
<feature type="signal peptide" evidence="1">
    <location>
        <begin position="1"/>
        <end position="20"/>
    </location>
</feature>
<comment type="caution">
    <text evidence="2">The sequence shown here is derived from an EMBL/GenBank/DDBJ whole genome shotgun (WGS) entry which is preliminary data.</text>
</comment>
<dbReference type="OrthoDB" id="7206705at2"/>
<dbReference type="STRING" id="1280953.HOC_04157"/>
<dbReference type="Gene3D" id="3.40.1260.10">
    <property type="entry name" value="DsrEFH-like"/>
    <property type="match status" value="1"/>
</dbReference>
<dbReference type="Proteomes" id="UP000024942">
    <property type="component" value="Unassembled WGS sequence"/>
</dbReference>
<evidence type="ECO:0000313" key="3">
    <source>
        <dbReference type="Proteomes" id="UP000024942"/>
    </source>
</evidence>
<dbReference type="InterPro" id="IPR027396">
    <property type="entry name" value="DsrEFH-like"/>
</dbReference>
<dbReference type="Pfam" id="PF02635">
    <property type="entry name" value="DsrE"/>
    <property type="match status" value="1"/>
</dbReference>
<evidence type="ECO:0000256" key="1">
    <source>
        <dbReference type="SAM" id="SignalP"/>
    </source>
</evidence>
<sequence>MIKSLATLAVTLCLATAAHAGEDDFVAGTLVPDYGKYAPRESARLPEGTVMKVAFDMSKAAPDGEINSDLVKVARFLNMHAGSGVAPENLSAAIVVHGAASADLLTAEKLGHENPNAELIAELLAAGATIDLCGTTSAARDIAQEDLLPGITISLSAMTSHALLQQQGYTLNPF</sequence>
<dbReference type="PANTHER" id="PTHR37691:SF1">
    <property type="entry name" value="BLR3518 PROTEIN"/>
    <property type="match status" value="1"/>
</dbReference>
<dbReference type="SUPFAM" id="SSF75169">
    <property type="entry name" value="DsrEFH-like"/>
    <property type="match status" value="1"/>
</dbReference>
<name>A0A059GA82_9PROT</name>
<dbReference type="AlphaFoldDB" id="A0A059GA82"/>
<organism evidence="2 3">
    <name type="scientific">Hyphomonas oceanitis SCH89</name>
    <dbReference type="NCBI Taxonomy" id="1280953"/>
    <lineage>
        <taxon>Bacteria</taxon>
        <taxon>Pseudomonadati</taxon>
        <taxon>Pseudomonadota</taxon>
        <taxon>Alphaproteobacteria</taxon>
        <taxon>Hyphomonadales</taxon>
        <taxon>Hyphomonadaceae</taxon>
        <taxon>Hyphomonas</taxon>
    </lineage>
</organism>
<feature type="chain" id="PRO_5001578652" evidence="1">
    <location>
        <begin position="21"/>
        <end position="174"/>
    </location>
</feature>
<dbReference type="PANTHER" id="PTHR37691">
    <property type="entry name" value="BLR3518 PROTEIN"/>
    <property type="match status" value="1"/>
</dbReference>
<gene>
    <name evidence="2" type="ORF">HOC_04157</name>
</gene>
<protein>
    <submittedName>
        <fullName evidence="2">Uncharacterized protein</fullName>
    </submittedName>
</protein>
<dbReference type="PATRIC" id="fig|1280953.3.peg.840"/>